<dbReference type="EMBL" id="JANPWB010000010">
    <property type="protein sequence ID" value="KAJ1137095.1"/>
    <property type="molecule type" value="Genomic_DNA"/>
</dbReference>
<evidence type="ECO:0000313" key="2">
    <source>
        <dbReference type="EMBL" id="KAJ1137095.1"/>
    </source>
</evidence>
<sequence>MIMNCHLGQMTSRPPKSEQLSMSCMSDLPEAVWTMLAAGFCGPLDTGVYLLVIIDEHSSSPHSVLAAEPPSVRSGGNAGTRACTSTRDSALLGVSWTGQAPRERRWPNHPHRCLCPAGGAVDGTDKVRRGGCGRSDRVPGLGRDRAHRDDAPRGTPRASLVPRDFGKPSPVARISRVLKRGRGDALKKRFSLLRSLCTL</sequence>
<dbReference type="AlphaFoldDB" id="A0AAV7QD80"/>
<dbReference type="Proteomes" id="UP001066276">
    <property type="component" value="Chromosome 6"/>
</dbReference>
<feature type="region of interest" description="Disordered" evidence="1">
    <location>
        <begin position="64"/>
        <end position="83"/>
    </location>
</feature>
<accession>A0AAV7QD80</accession>
<gene>
    <name evidence="2" type="ORF">NDU88_003508</name>
</gene>
<comment type="caution">
    <text evidence="2">The sequence shown here is derived from an EMBL/GenBank/DDBJ whole genome shotgun (WGS) entry which is preliminary data.</text>
</comment>
<feature type="compositionally biased region" description="Basic and acidic residues" evidence="1">
    <location>
        <begin position="126"/>
        <end position="152"/>
    </location>
</feature>
<feature type="region of interest" description="Disordered" evidence="1">
    <location>
        <begin position="126"/>
        <end position="167"/>
    </location>
</feature>
<name>A0AAV7QD80_PLEWA</name>
<evidence type="ECO:0000313" key="3">
    <source>
        <dbReference type="Proteomes" id="UP001066276"/>
    </source>
</evidence>
<protein>
    <submittedName>
        <fullName evidence="2">Uncharacterized protein</fullName>
    </submittedName>
</protein>
<organism evidence="2 3">
    <name type="scientific">Pleurodeles waltl</name>
    <name type="common">Iberian ribbed newt</name>
    <dbReference type="NCBI Taxonomy" id="8319"/>
    <lineage>
        <taxon>Eukaryota</taxon>
        <taxon>Metazoa</taxon>
        <taxon>Chordata</taxon>
        <taxon>Craniata</taxon>
        <taxon>Vertebrata</taxon>
        <taxon>Euteleostomi</taxon>
        <taxon>Amphibia</taxon>
        <taxon>Batrachia</taxon>
        <taxon>Caudata</taxon>
        <taxon>Salamandroidea</taxon>
        <taxon>Salamandridae</taxon>
        <taxon>Pleurodelinae</taxon>
        <taxon>Pleurodeles</taxon>
    </lineage>
</organism>
<keyword evidence="3" id="KW-1185">Reference proteome</keyword>
<evidence type="ECO:0000256" key="1">
    <source>
        <dbReference type="SAM" id="MobiDB-lite"/>
    </source>
</evidence>
<reference evidence="2" key="1">
    <citation type="journal article" date="2022" name="bioRxiv">
        <title>Sequencing and chromosome-scale assembly of the giantPleurodeles waltlgenome.</title>
        <authorList>
            <person name="Brown T."/>
            <person name="Elewa A."/>
            <person name="Iarovenko S."/>
            <person name="Subramanian E."/>
            <person name="Araus A.J."/>
            <person name="Petzold A."/>
            <person name="Susuki M."/>
            <person name="Suzuki K.-i.T."/>
            <person name="Hayashi T."/>
            <person name="Toyoda A."/>
            <person name="Oliveira C."/>
            <person name="Osipova E."/>
            <person name="Leigh N.D."/>
            <person name="Simon A."/>
            <person name="Yun M.H."/>
        </authorList>
    </citation>
    <scope>NUCLEOTIDE SEQUENCE</scope>
    <source>
        <strain evidence="2">20211129_DDA</strain>
        <tissue evidence="2">Liver</tissue>
    </source>
</reference>
<proteinExistence type="predicted"/>